<feature type="region of interest" description="Disordered" evidence="8">
    <location>
        <begin position="1"/>
        <end position="34"/>
    </location>
</feature>
<dbReference type="GO" id="GO:0005762">
    <property type="term" value="C:mitochondrial large ribosomal subunit"/>
    <property type="evidence" value="ECO:0007669"/>
    <property type="project" value="TreeGrafter"/>
</dbReference>
<keyword evidence="3" id="KW-0689">Ribosomal protein</keyword>
<name>A0A316UZM4_9BASI</name>
<dbReference type="Proteomes" id="UP000245884">
    <property type="component" value="Unassembled WGS sequence"/>
</dbReference>
<evidence type="ECO:0000256" key="6">
    <source>
        <dbReference type="ARBA" id="ARBA00035289"/>
    </source>
</evidence>
<dbReference type="Gene3D" id="6.10.330.20">
    <property type="match status" value="1"/>
</dbReference>
<protein>
    <recommendedName>
        <fullName evidence="6">Large ribosomal subunit protein uL29m</fullName>
    </recommendedName>
    <alternativeName>
        <fullName evidence="7">54S ribosomal protein L4, mitochondrial</fullName>
    </alternativeName>
</protein>
<evidence type="ECO:0000313" key="10">
    <source>
        <dbReference type="Proteomes" id="UP000245884"/>
    </source>
</evidence>
<dbReference type="OrthoDB" id="270763at2759"/>
<dbReference type="GO" id="GO:0003735">
    <property type="term" value="F:structural constituent of ribosome"/>
    <property type="evidence" value="ECO:0007669"/>
    <property type="project" value="InterPro"/>
</dbReference>
<dbReference type="STRING" id="1569628.A0A316UZM4"/>
<feature type="non-terminal residue" evidence="9">
    <location>
        <position position="1"/>
    </location>
</feature>
<dbReference type="AlphaFoldDB" id="A0A316UZM4"/>
<dbReference type="GeneID" id="37025852"/>
<dbReference type="PANTHER" id="PTHR21183">
    <property type="entry name" value="RIBOSOMAL PROTEIN L47, MITOCHONDRIAL-RELATED"/>
    <property type="match status" value="1"/>
</dbReference>
<evidence type="ECO:0000256" key="1">
    <source>
        <dbReference type="ARBA" id="ARBA00004173"/>
    </source>
</evidence>
<feature type="non-terminal residue" evidence="9">
    <location>
        <position position="175"/>
    </location>
</feature>
<dbReference type="Pfam" id="PF06984">
    <property type="entry name" value="MRP-L47"/>
    <property type="match status" value="1"/>
</dbReference>
<proteinExistence type="inferred from homology"/>
<evidence type="ECO:0000256" key="3">
    <source>
        <dbReference type="ARBA" id="ARBA00022980"/>
    </source>
</evidence>
<evidence type="ECO:0000256" key="5">
    <source>
        <dbReference type="ARBA" id="ARBA00023274"/>
    </source>
</evidence>
<gene>
    <name evidence="9" type="ORF">BDZ90DRAFT_208962</name>
</gene>
<comment type="similarity">
    <text evidence="2">Belongs to the universal ribosomal protein uL29 family.</text>
</comment>
<keyword evidence="10" id="KW-1185">Reference proteome</keyword>
<sequence length="175" mass="19534">SSRSFATSAPLSAAPIPPRTVPTSQHKAGTRPPRNLVEQVTKYPRHPLNAFFHFQEQPVSPDSKEKIAVPTTVVEGLDLSLRPQGDGSSRSWRASEMRRKSSLELHQLWYVCAMERNRLATKIAEYTRLEAGNIAKGMAESVIGRAAKLRKSQGRIKLVLNERRLALLEAQNLAR</sequence>
<dbReference type="RefSeq" id="XP_025363237.1">
    <property type="nucleotide sequence ID" value="XM_025504029.1"/>
</dbReference>
<organism evidence="9 10">
    <name type="scientific">Jaminaea rosea</name>
    <dbReference type="NCBI Taxonomy" id="1569628"/>
    <lineage>
        <taxon>Eukaryota</taxon>
        <taxon>Fungi</taxon>
        <taxon>Dikarya</taxon>
        <taxon>Basidiomycota</taxon>
        <taxon>Ustilaginomycotina</taxon>
        <taxon>Exobasidiomycetes</taxon>
        <taxon>Microstromatales</taxon>
        <taxon>Microstromatales incertae sedis</taxon>
        <taxon>Jaminaea</taxon>
    </lineage>
</organism>
<evidence type="ECO:0000256" key="2">
    <source>
        <dbReference type="ARBA" id="ARBA00009254"/>
    </source>
</evidence>
<dbReference type="PANTHER" id="PTHR21183:SF18">
    <property type="entry name" value="LARGE RIBOSOMAL SUBUNIT PROTEIN UL29M"/>
    <property type="match status" value="1"/>
</dbReference>
<dbReference type="GO" id="GO:0032543">
    <property type="term" value="P:mitochondrial translation"/>
    <property type="evidence" value="ECO:0007669"/>
    <property type="project" value="TreeGrafter"/>
</dbReference>
<evidence type="ECO:0000256" key="4">
    <source>
        <dbReference type="ARBA" id="ARBA00023128"/>
    </source>
</evidence>
<accession>A0A316UZM4</accession>
<evidence type="ECO:0000313" key="9">
    <source>
        <dbReference type="EMBL" id="PWN28625.1"/>
    </source>
</evidence>
<dbReference type="EMBL" id="KZ819665">
    <property type="protein sequence ID" value="PWN28625.1"/>
    <property type="molecule type" value="Genomic_DNA"/>
</dbReference>
<keyword evidence="5" id="KW-0687">Ribonucleoprotein</keyword>
<feature type="compositionally biased region" description="Polar residues" evidence="8">
    <location>
        <begin position="1"/>
        <end position="10"/>
    </location>
</feature>
<keyword evidence="4" id="KW-0496">Mitochondrion</keyword>
<comment type="subcellular location">
    <subcellularLocation>
        <location evidence="1">Mitochondrion</location>
    </subcellularLocation>
</comment>
<evidence type="ECO:0000256" key="8">
    <source>
        <dbReference type="SAM" id="MobiDB-lite"/>
    </source>
</evidence>
<dbReference type="InterPro" id="IPR010729">
    <property type="entry name" value="Ribosomal_uL29_mit"/>
</dbReference>
<reference evidence="9 10" key="1">
    <citation type="journal article" date="2018" name="Mol. Biol. Evol.">
        <title>Broad Genomic Sampling Reveals a Smut Pathogenic Ancestry of the Fungal Clade Ustilaginomycotina.</title>
        <authorList>
            <person name="Kijpornyongpan T."/>
            <person name="Mondo S.J."/>
            <person name="Barry K."/>
            <person name="Sandor L."/>
            <person name="Lee J."/>
            <person name="Lipzen A."/>
            <person name="Pangilinan J."/>
            <person name="LaButti K."/>
            <person name="Hainaut M."/>
            <person name="Henrissat B."/>
            <person name="Grigoriev I.V."/>
            <person name="Spatafora J.W."/>
            <person name="Aime M.C."/>
        </authorList>
    </citation>
    <scope>NUCLEOTIDE SEQUENCE [LARGE SCALE GENOMIC DNA]</scope>
    <source>
        <strain evidence="9 10">MCA 5214</strain>
    </source>
</reference>
<evidence type="ECO:0000256" key="7">
    <source>
        <dbReference type="ARBA" id="ARBA00035399"/>
    </source>
</evidence>
<dbReference type="InterPro" id="IPR038340">
    <property type="entry name" value="MRP-L47_sf"/>
</dbReference>